<dbReference type="InterPro" id="IPR001930">
    <property type="entry name" value="Peptidase_M1"/>
</dbReference>
<evidence type="ECO:0000256" key="9">
    <source>
        <dbReference type="ARBA" id="ARBA00022801"/>
    </source>
</evidence>
<keyword evidence="6 16" id="KW-0031">Aminopeptidase</keyword>
<dbReference type="SUPFAM" id="SSF63737">
    <property type="entry name" value="Leukotriene A4 hydrolase N-terminal domain"/>
    <property type="match status" value="1"/>
</dbReference>
<keyword evidence="17" id="KW-1185">Reference proteome</keyword>
<dbReference type="NCBIfam" id="TIGR02412">
    <property type="entry name" value="pepN_strep_liv"/>
    <property type="match status" value="1"/>
</dbReference>
<comment type="cofactor">
    <cofactor evidence="2">
        <name>Zn(2+)</name>
        <dbReference type="ChEBI" id="CHEBI:29105"/>
    </cofactor>
</comment>
<comment type="catalytic activity">
    <reaction evidence="1">
        <text>Release of an N-terminal amino acid, Xaa-|-Yaa- from a peptide, amide or arylamide. Xaa is preferably Ala, but may be most amino acids including Pro (slow action). When a terminal hydrophobic residue is followed by a prolyl residue, the two may be released as an intact Xaa-Pro dipeptide.</text>
        <dbReference type="EC" id="3.4.11.2"/>
    </reaction>
</comment>
<evidence type="ECO:0000256" key="13">
    <source>
        <dbReference type="ARBA" id="ARBA00031533"/>
    </source>
</evidence>
<keyword evidence="11" id="KW-0482">Metalloprotease</keyword>
<proteinExistence type="inferred from homology"/>
<keyword evidence="7" id="KW-0645">Protease</keyword>
<evidence type="ECO:0000256" key="3">
    <source>
        <dbReference type="ARBA" id="ARBA00010136"/>
    </source>
</evidence>
<dbReference type="InterPro" id="IPR027268">
    <property type="entry name" value="Peptidase_M4/M1_CTD_sf"/>
</dbReference>
<dbReference type="PANTHER" id="PTHR11533">
    <property type="entry name" value="PROTEASE M1 ZINC METALLOPROTEASE"/>
    <property type="match status" value="1"/>
</dbReference>
<dbReference type="GO" id="GO:0016285">
    <property type="term" value="F:alanyl aminopeptidase activity"/>
    <property type="evidence" value="ECO:0007669"/>
    <property type="project" value="UniProtKB-EC"/>
</dbReference>
<evidence type="ECO:0000256" key="5">
    <source>
        <dbReference type="ARBA" id="ARBA00015611"/>
    </source>
</evidence>
<dbReference type="RefSeq" id="WP_184803567.1">
    <property type="nucleotide sequence ID" value="NZ_JACHMY010000001.1"/>
</dbReference>
<organism evidence="16 17">
    <name type="scientific">Kribbella italica</name>
    <dbReference type="NCBI Taxonomy" id="1540520"/>
    <lineage>
        <taxon>Bacteria</taxon>
        <taxon>Bacillati</taxon>
        <taxon>Actinomycetota</taxon>
        <taxon>Actinomycetes</taxon>
        <taxon>Propionibacteriales</taxon>
        <taxon>Kribbellaceae</taxon>
        <taxon>Kribbella</taxon>
    </lineage>
</organism>
<dbReference type="GO" id="GO:0070006">
    <property type="term" value="F:metalloaminopeptidase activity"/>
    <property type="evidence" value="ECO:0007669"/>
    <property type="project" value="TreeGrafter"/>
</dbReference>
<evidence type="ECO:0000259" key="15">
    <source>
        <dbReference type="Pfam" id="PF11838"/>
    </source>
</evidence>
<keyword evidence="10" id="KW-0862">Zinc</keyword>
<dbReference type="EMBL" id="JACHMY010000001">
    <property type="protein sequence ID" value="MBB5840890.1"/>
    <property type="molecule type" value="Genomic_DNA"/>
</dbReference>
<dbReference type="GO" id="GO:0005615">
    <property type="term" value="C:extracellular space"/>
    <property type="evidence" value="ECO:0007669"/>
    <property type="project" value="TreeGrafter"/>
</dbReference>
<feature type="domain" description="Peptidase M1 membrane alanine aminopeptidase" evidence="14">
    <location>
        <begin position="222"/>
        <end position="434"/>
    </location>
</feature>
<evidence type="ECO:0000256" key="10">
    <source>
        <dbReference type="ARBA" id="ARBA00022833"/>
    </source>
</evidence>
<evidence type="ECO:0000256" key="6">
    <source>
        <dbReference type="ARBA" id="ARBA00022438"/>
    </source>
</evidence>
<dbReference type="GO" id="GO:0016020">
    <property type="term" value="C:membrane"/>
    <property type="evidence" value="ECO:0007669"/>
    <property type="project" value="TreeGrafter"/>
</dbReference>
<dbReference type="InterPro" id="IPR050344">
    <property type="entry name" value="Peptidase_M1_aminopeptidases"/>
</dbReference>
<dbReference type="EC" id="3.4.11.2" evidence="4"/>
<feature type="domain" description="ERAP1-like C-terminal" evidence="15">
    <location>
        <begin position="502"/>
        <end position="811"/>
    </location>
</feature>
<dbReference type="Proteomes" id="UP000549971">
    <property type="component" value="Unassembled WGS sequence"/>
</dbReference>
<keyword evidence="9 16" id="KW-0378">Hydrolase</keyword>
<name>A0A7W9JF96_9ACTN</name>
<dbReference type="Gene3D" id="2.60.40.1730">
    <property type="entry name" value="tricorn interacting facor f3 domain"/>
    <property type="match status" value="1"/>
</dbReference>
<evidence type="ECO:0000256" key="11">
    <source>
        <dbReference type="ARBA" id="ARBA00023049"/>
    </source>
</evidence>
<dbReference type="PRINTS" id="PR00756">
    <property type="entry name" value="ALADIPTASE"/>
</dbReference>
<dbReference type="GO" id="GO:0042277">
    <property type="term" value="F:peptide binding"/>
    <property type="evidence" value="ECO:0007669"/>
    <property type="project" value="TreeGrafter"/>
</dbReference>
<dbReference type="InterPro" id="IPR042097">
    <property type="entry name" value="Aminopeptidase_N-like_N_sf"/>
</dbReference>
<evidence type="ECO:0000256" key="12">
    <source>
        <dbReference type="ARBA" id="ARBA00029811"/>
    </source>
</evidence>
<dbReference type="PANTHER" id="PTHR11533:SF174">
    <property type="entry name" value="PUROMYCIN-SENSITIVE AMINOPEPTIDASE-RELATED"/>
    <property type="match status" value="1"/>
</dbReference>
<evidence type="ECO:0000313" key="16">
    <source>
        <dbReference type="EMBL" id="MBB5840890.1"/>
    </source>
</evidence>
<sequence>MPALTVDDARARATVVEVRGYHLDFDFTGGDETFRAVSTVWFAATAGETWVDVKARELRSVTLNGVPVDVGLVDDGRLPLSGLAGENELVVDAVMEYAHDGEGMQRSVDAADGRVYLYGMSSLESAPRYFACFDQPDLKAPYRITATVPQDWIVLGNGPAKEIAPGRWEIAETKPLSTYFVTLVAGPYHLIRSEYDGIPLGLGCRQSLAPALERDAEDLFTVTGQAFDEYHRLFGYRYPFGEYHQVFVPDFNLGAMENPGCVTVADTLVFRSQVTDAERSTRARILVHELAHMWFGDLVTMKWWNDLWLNESFAEYMAHRVSHDVTDHRGHWEDFGYVRKWWGLQADQRSSTHPVASDPVKDARETLEDFDGISYAKGAAVLKQLAAYLGDEVFLRGVTAHLAAHEFGNADLPEFVAKLTEAGAVGLAEWSAQWLRTSGLDTISVTRTANGVVLHRTRPDDAERPHRLTVGAYDEAGRPASVDVLLDADEVPVALDPSAVLVVPDAGDDTWAKVRLDAASLAALPKVLPLIADGATRAVIWNSIRDSVADGDLDPQQALEILLAALPTEGSDIAVGSLLRWAEESLLGRALPYEPFRGQLANALTERLATCPPGSSLQLAIARGVIATTTDADLLQAWLSQSSSSPATSSSSPAGLVVDADLRWALTLQLVRLGAFGAEEIDAELARDHSSEGTIQAAKCRAALPDGKEAAWNRVMTDPAVGVNELYALCAGFWHPAQAELTAPYVDRYFAEIAGTAKIRAGIAVGLTAGRFFPRFAVDERTVGQAASLVADDTVPPGIRRAVADAADDLHRTVEARSLWTNISR</sequence>
<evidence type="ECO:0000256" key="1">
    <source>
        <dbReference type="ARBA" id="ARBA00000098"/>
    </source>
</evidence>
<dbReference type="InterPro" id="IPR014782">
    <property type="entry name" value="Peptidase_M1_dom"/>
</dbReference>
<dbReference type="GO" id="GO:0005737">
    <property type="term" value="C:cytoplasm"/>
    <property type="evidence" value="ECO:0007669"/>
    <property type="project" value="TreeGrafter"/>
</dbReference>
<evidence type="ECO:0000256" key="8">
    <source>
        <dbReference type="ARBA" id="ARBA00022723"/>
    </source>
</evidence>
<dbReference type="AlphaFoldDB" id="A0A7W9JF96"/>
<comment type="similarity">
    <text evidence="3">Belongs to the peptidase M1 family.</text>
</comment>
<protein>
    <recommendedName>
        <fullName evidence="5">Aminopeptidase N</fullName>
        <ecNumber evidence="4">3.4.11.2</ecNumber>
    </recommendedName>
    <alternativeName>
        <fullName evidence="12">Alanine aminopeptidase</fullName>
    </alternativeName>
    <alternativeName>
        <fullName evidence="13">Lysyl aminopeptidase</fullName>
    </alternativeName>
</protein>
<comment type="caution">
    <text evidence="16">The sequence shown here is derived from an EMBL/GenBank/DDBJ whole genome shotgun (WGS) entry which is preliminary data.</text>
</comment>
<dbReference type="InterPro" id="IPR024571">
    <property type="entry name" value="ERAP1-like_C_dom"/>
</dbReference>
<evidence type="ECO:0000256" key="2">
    <source>
        <dbReference type="ARBA" id="ARBA00001947"/>
    </source>
</evidence>
<dbReference type="Pfam" id="PF01433">
    <property type="entry name" value="Peptidase_M1"/>
    <property type="match status" value="1"/>
</dbReference>
<evidence type="ECO:0000313" key="17">
    <source>
        <dbReference type="Proteomes" id="UP000549971"/>
    </source>
</evidence>
<dbReference type="GO" id="GO:0008270">
    <property type="term" value="F:zinc ion binding"/>
    <property type="evidence" value="ECO:0007669"/>
    <property type="project" value="InterPro"/>
</dbReference>
<dbReference type="SUPFAM" id="SSF55486">
    <property type="entry name" value="Metalloproteases ('zincins'), catalytic domain"/>
    <property type="match status" value="1"/>
</dbReference>
<dbReference type="GO" id="GO:0006508">
    <property type="term" value="P:proteolysis"/>
    <property type="evidence" value="ECO:0007669"/>
    <property type="project" value="UniProtKB-KW"/>
</dbReference>
<dbReference type="Pfam" id="PF11838">
    <property type="entry name" value="ERAP1_C"/>
    <property type="match status" value="1"/>
</dbReference>
<dbReference type="Gene3D" id="1.10.390.10">
    <property type="entry name" value="Neutral Protease Domain 2"/>
    <property type="match status" value="1"/>
</dbReference>
<dbReference type="InterPro" id="IPR012778">
    <property type="entry name" value="Pept_M1_aminopeptidase"/>
</dbReference>
<evidence type="ECO:0000259" key="14">
    <source>
        <dbReference type="Pfam" id="PF01433"/>
    </source>
</evidence>
<accession>A0A7W9JF96</accession>
<dbReference type="GO" id="GO:0043171">
    <property type="term" value="P:peptide catabolic process"/>
    <property type="evidence" value="ECO:0007669"/>
    <property type="project" value="TreeGrafter"/>
</dbReference>
<dbReference type="CDD" id="cd09602">
    <property type="entry name" value="M1_APN"/>
    <property type="match status" value="1"/>
</dbReference>
<reference evidence="16 17" key="1">
    <citation type="submission" date="2020-08" db="EMBL/GenBank/DDBJ databases">
        <title>Sequencing the genomes of 1000 actinobacteria strains.</title>
        <authorList>
            <person name="Klenk H.-P."/>
        </authorList>
    </citation>
    <scope>NUCLEOTIDE SEQUENCE [LARGE SCALE GENOMIC DNA]</scope>
    <source>
        <strain evidence="16 17">DSM 28967</strain>
    </source>
</reference>
<evidence type="ECO:0000256" key="7">
    <source>
        <dbReference type="ARBA" id="ARBA00022670"/>
    </source>
</evidence>
<evidence type="ECO:0000256" key="4">
    <source>
        <dbReference type="ARBA" id="ARBA00012564"/>
    </source>
</evidence>
<gene>
    <name evidence="16" type="ORF">HDA39_007624</name>
</gene>
<keyword evidence="8" id="KW-0479">Metal-binding</keyword>